<dbReference type="Proteomes" id="UP000008068">
    <property type="component" value="Unassembled WGS sequence"/>
</dbReference>
<evidence type="ECO:0000313" key="4">
    <source>
        <dbReference type="Proteomes" id="UP000008068"/>
    </source>
</evidence>
<sequence length="121" mass="13068">MASKISSQSPTNAPSEPTTEEFIQKHMSLIIASVIGVIILGLLIASGIMYLTKKKEKSNRSNVSRAGSQHEPPRTHTPTRSKNDKTKTKSSPSQVSSAPMSNISESSIRTEKSSMLSLNIV</sequence>
<dbReference type="EMBL" id="GL379791">
    <property type="protein sequence ID" value="EGT52120.1"/>
    <property type="molecule type" value="Genomic_DNA"/>
</dbReference>
<evidence type="ECO:0000313" key="3">
    <source>
        <dbReference type="EMBL" id="EGT52120.1"/>
    </source>
</evidence>
<feature type="compositionally biased region" description="Low complexity" evidence="1">
    <location>
        <begin position="90"/>
        <end position="101"/>
    </location>
</feature>
<dbReference type="HOGENOM" id="CLU_165677_0_0_1"/>
<accession>G0MEQ4</accession>
<feature type="compositionally biased region" description="Polar residues" evidence="1">
    <location>
        <begin position="102"/>
        <end position="121"/>
    </location>
</feature>
<keyword evidence="2" id="KW-1133">Transmembrane helix</keyword>
<gene>
    <name evidence="3" type="ORF">CAEBREN_04520</name>
</gene>
<organism evidence="4">
    <name type="scientific">Caenorhabditis brenneri</name>
    <name type="common">Nematode worm</name>
    <dbReference type="NCBI Taxonomy" id="135651"/>
    <lineage>
        <taxon>Eukaryota</taxon>
        <taxon>Metazoa</taxon>
        <taxon>Ecdysozoa</taxon>
        <taxon>Nematoda</taxon>
        <taxon>Chromadorea</taxon>
        <taxon>Rhabditida</taxon>
        <taxon>Rhabditina</taxon>
        <taxon>Rhabditomorpha</taxon>
        <taxon>Rhabditoidea</taxon>
        <taxon>Rhabditidae</taxon>
        <taxon>Peloderinae</taxon>
        <taxon>Caenorhabditis</taxon>
    </lineage>
</organism>
<feature type="transmembrane region" description="Helical" evidence="2">
    <location>
        <begin position="29"/>
        <end position="51"/>
    </location>
</feature>
<evidence type="ECO:0000256" key="2">
    <source>
        <dbReference type="SAM" id="Phobius"/>
    </source>
</evidence>
<proteinExistence type="predicted"/>
<keyword evidence="2" id="KW-0812">Transmembrane</keyword>
<reference evidence="4" key="1">
    <citation type="submission" date="2011-07" db="EMBL/GenBank/DDBJ databases">
        <authorList>
            <consortium name="Caenorhabditis brenneri Sequencing and Analysis Consortium"/>
            <person name="Wilson R.K."/>
        </authorList>
    </citation>
    <scope>NUCLEOTIDE SEQUENCE [LARGE SCALE GENOMIC DNA]</scope>
    <source>
        <strain evidence="4">PB2801</strain>
    </source>
</reference>
<protein>
    <submittedName>
        <fullName evidence="3">Uncharacterized protein</fullName>
    </submittedName>
</protein>
<keyword evidence="2" id="KW-0472">Membrane</keyword>
<evidence type="ECO:0000256" key="1">
    <source>
        <dbReference type="SAM" id="MobiDB-lite"/>
    </source>
</evidence>
<dbReference type="AlphaFoldDB" id="G0MEQ4"/>
<dbReference type="eggNOG" id="ENOG502TKHT">
    <property type="taxonomic scope" value="Eukaryota"/>
</dbReference>
<keyword evidence="4" id="KW-1185">Reference proteome</keyword>
<dbReference type="OMA" id="KHMSLII"/>
<dbReference type="InParanoid" id="G0MEQ4"/>
<name>G0MEQ4_CAEBE</name>
<feature type="region of interest" description="Disordered" evidence="1">
    <location>
        <begin position="54"/>
        <end position="121"/>
    </location>
</feature>